<sequence>MTTLGFIKRCPSYKKVYFFEPESDNYRLAKVNLADKRNIQLINKGCSLKNDTAYLVADKDISVVSSEGDQRIELVALDSVILEDENILIKMDIEGAEYEAILGCMNIIKKCNPTLAVSVYHSVSDFWRIPFLVLSINPNYKLFVRHYTETVYETVMYFVPNEKLLLNS</sequence>
<protein>
    <submittedName>
        <fullName evidence="2">FkbM family methyltransferase</fullName>
    </submittedName>
</protein>
<dbReference type="Gene3D" id="3.40.50.150">
    <property type="entry name" value="Vaccinia Virus protein VP39"/>
    <property type="match status" value="1"/>
</dbReference>
<name>C3X2A6_9BURK</name>
<dbReference type="Proteomes" id="UP000003973">
    <property type="component" value="Unassembled WGS sequence"/>
</dbReference>
<dbReference type="GO" id="GO:0008168">
    <property type="term" value="F:methyltransferase activity"/>
    <property type="evidence" value="ECO:0007669"/>
    <property type="project" value="UniProtKB-KW"/>
</dbReference>
<evidence type="ECO:0000313" key="2">
    <source>
        <dbReference type="EMBL" id="EEO27342.2"/>
    </source>
</evidence>
<feature type="domain" description="Methyltransferase FkbM" evidence="1">
    <location>
        <begin position="6"/>
        <end position="123"/>
    </location>
</feature>
<dbReference type="InterPro" id="IPR029063">
    <property type="entry name" value="SAM-dependent_MTases_sf"/>
</dbReference>
<evidence type="ECO:0000313" key="3">
    <source>
        <dbReference type="Proteomes" id="UP000003973"/>
    </source>
</evidence>
<dbReference type="NCBIfam" id="TIGR01444">
    <property type="entry name" value="fkbM_fam"/>
    <property type="match status" value="1"/>
</dbReference>
<dbReference type="HOGENOM" id="CLU_1584858_0_0_4"/>
<keyword evidence="2" id="KW-0489">Methyltransferase</keyword>
<dbReference type="EMBL" id="ACDP02000026">
    <property type="protein sequence ID" value="EEO27342.2"/>
    <property type="molecule type" value="Genomic_DNA"/>
</dbReference>
<accession>C3X2A6</accession>
<evidence type="ECO:0000259" key="1">
    <source>
        <dbReference type="Pfam" id="PF05050"/>
    </source>
</evidence>
<reference evidence="2" key="1">
    <citation type="submission" date="2011-10" db="EMBL/GenBank/DDBJ databases">
        <title>The Genome Sequence of Oxalobacter formigenes HOxBLS.</title>
        <authorList>
            <consortium name="The Broad Institute Genome Sequencing Platform"/>
            <person name="Earl A."/>
            <person name="Ward D."/>
            <person name="Feldgarden M."/>
            <person name="Gevers D."/>
            <person name="Allison M.J."/>
            <person name="Humphrey S."/>
            <person name="Young S.K."/>
            <person name="Zeng Q."/>
            <person name="Gargeya S."/>
            <person name="Fitzgerald M."/>
            <person name="Haas B."/>
            <person name="Abouelleil A."/>
            <person name="Alvarado L."/>
            <person name="Arachchi H.M."/>
            <person name="Berlin A."/>
            <person name="Brown A."/>
            <person name="Chapman S.B."/>
            <person name="Chen Z."/>
            <person name="Dunbar C."/>
            <person name="Freedman E."/>
            <person name="Gearin G."/>
            <person name="Goldberg J."/>
            <person name="Griggs A."/>
            <person name="Gujja S."/>
            <person name="Heiman D."/>
            <person name="Howarth C."/>
            <person name="Larson L."/>
            <person name="Lui A."/>
            <person name="MacDonald P.J.P."/>
            <person name="Montmayeur A."/>
            <person name="Murphy C."/>
            <person name="Neiman D."/>
            <person name="Pearson M."/>
            <person name="Priest M."/>
            <person name="Roberts A."/>
            <person name="Saif S."/>
            <person name="Shea T."/>
            <person name="Shenoy N."/>
            <person name="Sisk P."/>
            <person name="Stolte C."/>
            <person name="Sykes S."/>
            <person name="Wortman J."/>
            <person name="Nusbaum C."/>
            <person name="Birren B."/>
        </authorList>
    </citation>
    <scope>NUCLEOTIDE SEQUENCE [LARGE SCALE GENOMIC DNA]</scope>
    <source>
        <strain evidence="2">HOxBLS</strain>
    </source>
</reference>
<proteinExistence type="predicted"/>
<organism evidence="2 3">
    <name type="scientific">Oxalobacter paraformigenes</name>
    <dbReference type="NCBI Taxonomy" id="556268"/>
    <lineage>
        <taxon>Bacteria</taxon>
        <taxon>Pseudomonadati</taxon>
        <taxon>Pseudomonadota</taxon>
        <taxon>Betaproteobacteria</taxon>
        <taxon>Burkholderiales</taxon>
        <taxon>Oxalobacteraceae</taxon>
        <taxon>Oxalobacter</taxon>
    </lineage>
</organism>
<keyword evidence="2" id="KW-0808">Transferase</keyword>
<keyword evidence="3" id="KW-1185">Reference proteome</keyword>
<dbReference type="RefSeq" id="WP_020995230.1">
    <property type="nucleotide sequence ID" value="NZ_CABMNL010000001.1"/>
</dbReference>
<dbReference type="InterPro" id="IPR006342">
    <property type="entry name" value="FkbM_mtfrase"/>
</dbReference>
<dbReference type="eggNOG" id="COG1086">
    <property type="taxonomic scope" value="Bacteria"/>
</dbReference>
<dbReference type="SUPFAM" id="SSF53335">
    <property type="entry name" value="S-adenosyl-L-methionine-dependent methyltransferases"/>
    <property type="match status" value="1"/>
</dbReference>
<gene>
    <name evidence="2" type="ORF">OFAG_00495</name>
</gene>
<dbReference type="AlphaFoldDB" id="C3X2A6"/>
<dbReference type="Pfam" id="PF05050">
    <property type="entry name" value="Methyltransf_21"/>
    <property type="match status" value="1"/>
</dbReference>
<dbReference type="GO" id="GO:0032259">
    <property type="term" value="P:methylation"/>
    <property type="evidence" value="ECO:0007669"/>
    <property type="project" value="UniProtKB-KW"/>
</dbReference>
<comment type="caution">
    <text evidence="2">The sequence shown here is derived from an EMBL/GenBank/DDBJ whole genome shotgun (WGS) entry which is preliminary data.</text>
</comment>